<dbReference type="PANTHER" id="PTHR21569">
    <property type="entry name" value="RIBOSOMAL PROTEIN S9"/>
    <property type="match status" value="1"/>
</dbReference>
<dbReference type="SUPFAM" id="SSF54211">
    <property type="entry name" value="Ribosomal protein S5 domain 2-like"/>
    <property type="match status" value="1"/>
</dbReference>
<proteinExistence type="inferred from homology"/>
<protein>
    <recommendedName>
        <fullName evidence="5">30S ribosomal protein S9</fullName>
    </recommendedName>
</protein>
<name>A0A2M6XEB6_9BACT</name>
<feature type="region of interest" description="Disordered" evidence="6">
    <location>
        <begin position="107"/>
        <end position="139"/>
    </location>
</feature>
<keyword evidence="2 4" id="KW-0689">Ribosomal protein</keyword>
<dbReference type="InterPro" id="IPR020568">
    <property type="entry name" value="Ribosomal_Su5_D2-typ_SF"/>
</dbReference>
<evidence type="ECO:0000256" key="5">
    <source>
        <dbReference type="RuleBase" id="RU003816"/>
    </source>
</evidence>
<evidence type="ECO:0000313" key="7">
    <source>
        <dbReference type="EMBL" id="PIU03992.1"/>
    </source>
</evidence>
<dbReference type="GO" id="GO:0003723">
    <property type="term" value="F:RNA binding"/>
    <property type="evidence" value="ECO:0007669"/>
    <property type="project" value="TreeGrafter"/>
</dbReference>
<dbReference type="GO" id="GO:0022627">
    <property type="term" value="C:cytosolic small ribosomal subunit"/>
    <property type="evidence" value="ECO:0007669"/>
    <property type="project" value="TreeGrafter"/>
</dbReference>
<evidence type="ECO:0000256" key="2">
    <source>
        <dbReference type="ARBA" id="ARBA00022980"/>
    </source>
</evidence>
<feature type="compositionally biased region" description="Basic and acidic residues" evidence="6">
    <location>
        <begin position="107"/>
        <end position="118"/>
    </location>
</feature>
<evidence type="ECO:0000256" key="1">
    <source>
        <dbReference type="ARBA" id="ARBA00005251"/>
    </source>
</evidence>
<dbReference type="Pfam" id="PF00380">
    <property type="entry name" value="Ribosomal_S9"/>
    <property type="match status" value="1"/>
</dbReference>
<organism evidence="7 8">
    <name type="scientific">Candidatus Shapirobacteria bacterium CG08_land_8_20_14_0_20_39_18</name>
    <dbReference type="NCBI Taxonomy" id="1974883"/>
    <lineage>
        <taxon>Bacteria</taxon>
        <taxon>Candidatus Shapironibacteriota</taxon>
    </lineage>
</organism>
<feature type="compositionally biased region" description="Basic residues" evidence="6">
    <location>
        <begin position="129"/>
        <end position="139"/>
    </location>
</feature>
<dbReference type="InterPro" id="IPR014721">
    <property type="entry name" value="Ribsml_uS5_D2-typ_fold_subgr"/>
</dbReference>
<dbReference type="Proteomes" id="UP000228996">
    <property type="component" value="Unassembled WGS sequence"/>
</dbReference>
<dbReference type="EMBL" id="PEYO01000002">
    <property type="protein sequence ID" value="PIU03992.1"/>
    <property type="molecule type" value="Genomic_DNA"/>
</dbReference>
<dbReference type="PANTHER" id="PTHR21569:SF1">
    <property type="entry name" value="SMALL RIBOSOMAL SUBUNIT PROTEIN US9M"/>
    <property type="match status" value="1"/>
</dbReference>
<comment type="similarity">
    <text evidence="1 4">Belongs to the universal ribosomal protein uS9 family.</text>
</comment>
<evidence type="ECO:0000256" key="6">
    <source>
        <dbReference type="SAM" id="MobiDB-lite"/>
    </source>
</evidence>
<dbReference type="AlphaFoldDB" id="A0A2M6XEB6"/>
<dbReference type="GO" id="GO:0003735">
    <property type="term" value="F:structural constituent of ribosome"/>
    <property type="evidence" value="ECO:0007669"/>
    <property type="project" value="InterPro"/>
</dbReference>
<dbReference type="InterPro" id="IPR020574">
    <property type="entry name" value="Ribosomal_uS9_CS"/>
</dbReference>
<evidence type="ECO:0000313" key="8">
    <source>
        <dbReference type="Proteomes" id="UP000228996"/>
    </source>
</evidence>
<gene>
    <name evidence="7" type="primary">rpsI</name>
    <name evidence="7" type="ORF">COT44_00515</name>
</gene>
<dbReference type="PROSITE" id="PS00360">
    <property type="entry name" value="RIBOSOMAL_S9"/>
    <property type="match status" value="1"/>
</dbReference>
<keyword evidence="3 4" id="KW-0687">Ribonucleoprotein</keyword>
<evidence type="ECO:0000256" key="4">
    <source>
        <dbReference type="RuleBase" id="RU003815"/>
    </source>
</evidence>
<comment type="caution">
    <text evidence="7">The sequence shown here is derived from an EMBL/GenBank/DDBJ whole genome shotgun (WGS) entry which is preliminary data.</text>
</comment>
<accession>A0A2M6XEB6</accession>
<evidence type="ECO:0000256" key="3">
    <source>
        <dbReference type="ARBA" id="ARBA00023274"/>
    </source>
</evidence>
<dbReference type="Gene3D" id="3.30.230.10">
    <property type="match status" value="1"/>
</dbReference>
<sequence>MPRTKKEEKPKYISVVGSRREAQAKVRLYAGKGETTVNGIPIEKYFPQKGAEKLFFKPFEITNTMGKYFATIKCEGGGKVGQIAAVIHGLSRALSLADKEKFRPDLKKAKLLTRDSRTRQRRNIGMGGKSRRKKQSPKR</sequence>
<dbReference type="InterPro" id="IPR000754">
    <property type="entry name" value="Ribosomal_uS9"/>
</dbReference>
<reference evidence="8" key="1">
    <citation type="submission" date="2017-09" db="EMBL/GenBank/DDBJ databases">
        <title>Depth-based differentiation of microbial function through sediment-hosted aquifers and enrichment of novel symbionts in the deep terrestrial subsurface.</title>
        <authorList>
            <person name="Probst A.J."/>
            <person name="Ladd B."/>
            <person name="Jarett J.K."/>
            <person name="Geller-Mcgrath D.E."/>
            <person name="Sieber C.M.K."/>
            <person name="Emerson J.B."/>
            <person name="Anantharaman K."/>
            <person name="Thomas B.C."/>
            <person name="Malmstrom R."/>
            <person name="Stieglmeier M."/>
            <person name="Klingl A."/>
            <person name="Woyke T."/>
            <person name="Ryan C.M."/>
            <person name="Banfield J.F."/>
        </authorList>
    </citation>
    <scope>NUCLEOTIDE SEQUENCE [LARGE SCALE GENOMIC DNA]</scope>
</reference>
<dbReference type="GO" id="GO:0006412">
    <property type="term" value="P:translation"/>
    <property type="evidence" value="ECO:0007669"/>
    <property type="project" value="InterPro"/>
</dbReference>